<feature type="domain" description="2TM" evidence="2">
    <location>
        <begin position="14"/>
        <end position="91"/>
    </location>
</feature>
<evidence type="ECO:0000313" key="3">
    <source>
        <dbReference type="EMBL" id="OXA93183.1"/>
    </source>
</evidence>
<name>A0A226HFY3_9FLAO</name>
<keyword evidence="4" id="KW-1185">Reference proteome</keyword>
<dbReference type="Pfam" id="PF13239">
    <property type="entry name" value="2TM"/>
    <property type="match status" value="1"/>
</dbReference>
<keyword evidence="1" id="KW-0472">Membrane</keyword>
<accession>A0A226HFY3</accession>
<evidence type="ECO:0000313" key="4">
    <source>
        <dbReference type="Proteomes" id="UP000198345"/>
    </source>
</evidence>
<dbReference type="EMBL" id="MUGW01000016">
    <property type="protein sequence ID" value="OXA93183.1"/>
    <property type="molecule type" value="Genomic_DNA"/>
</dbReference>
<dbReference type="AlphaFoldDB" id="A0A226HFY3"/>
<evidence type="ECO:0000259" key="2">
    <source>
        <dbReference type="Pfam" id="PF13239"/>
    </source>
</evidence>
<keyword evidence="3" id="KW-0808">Transferase</keyword>
<feature type="transmembrane region" description="Helical" evidence="1">
    <location>
        <begin position="56"/>
        <end position="77"/>
    </location>
</feature>
<dbReference type="InterPro" id="IPR025698">
    <property type="entry name" value="2TM_dom"/>
</dbReference>
<feature type="transmembrane region" description="Helical" evidence="1">
    <location>
        <begin position="24"/>
        <end position="44"/>
    </location>
</feature>
<dbReference type="GO" id="GO:0016301">
    <property type="term" value="F:kinase activity"/>
    <property type="evidence" value="ECO:0007669"/>
    <property type="project" value="UniProtKB-KW"/>
</dbReference>
<comment type="caution">
    <text evidence="3">The sequence shown here is derived from an EMBL/GenBank/DDBJ whole genome shotgun (WGS) entry which is preliminary data.</text>
</comment>
<proteinExistence type="predicted"/>
<gene>
    <name evidence="3" type="ORF">B0A66_07415</name>
</gene>
<reference evidence="3 4" key="1">
    <citation type="submission" date="2016-11" db="EMBL/GenBank/DDBJ databases">
        <title>Whole genomes of Flavobacteriaceae.</title>
        <authorList>
            <person name="Stine C."/>
            <person name="Li C."/>
            <person name="Tadesse D."/>
        </authorList>
    </citation>
    <scope>NUCLEOTIDE SEQUENCE [LARGE SCALE GENOMIC DNA]</scope>
    <source>
        <strain evidence="3 4">DSM 18292</strain>
    </source>
</reference>
<sequence length="101" mass="12261">MEPNYSEDDKYYLAKKKVQSIKGFYGNLTSYIGVNIILIFINLFTTPKHLWFYWPLFWWGIGVVIHGLKVFEVIPVFGKDWEQRKIKELMEKENRNKEKWQ</sequence>
<evidence type="ECO:0000256" key="1">
    <source>
        <dbReference type="SAM" id="Phobius"/>
    </source>
</evidence>
<keyword evidence="3" id="KW-0418">Kinase</keyword>
<protein>
    <submittedName>
        <fullName evidence="3">Histidine kinase</fullName>
    </submittedName>
</protein>
<keyword evidence="1" id="KW-1133">Transmembrane helix</keyword>
<organism evidence="3 4">
    <name type="scientific">Flavobacterium hercynium</name>
    <dbReference type="NCBI Taxonomy" id="387094"/>
    <lineage>
        <taxon>Bacteria</taxon>
        <taxon>Pseudomonadati</taxon>
        <taxon>Bacteroidota</taxon>
        <taxon>Flavobacteriia</taxon>
        <taxon>Flavobacteriales</taxon>
        <taxon>Flavobacteriaceae</taxon>
        <taxon>Flavobacterium</taxon>
    </lineage>
</organism>
<dbReference type="Proteomes" id="UP000198345">
    <property type="component" value="Unassembled WGS sequence"/>
</dbReference>
<keyword evidence="1" id="KW-0812">Transmembrane</keyword>